<protein>
    <recommendedName>
        <fullName evidence="3">SIMPL domain-containing protein</fullName>
    </recommendedName>
</protein>
<dbReference type="GO" id="GO:0006974">
    <property type="term" value="P:DNA damage response"/>
    <property type="evidence" value="ECO:0007669"/>
    <property type="project" value="TreeGrafter"/>
</dbReference>
<dbReference type="EMBL" id="FXAR01000011">
    <property type="protein sequence ID" value="SMG38894.1"/>
    <property type="molecule type" value="Genomic_DNA"/>
</dbReference>
<keyword evidence="2" id="KW-1185">Reference proteome</keyword>
<dbReference type="InterPro" id="IPR007497">
    <property type="entry name" value="SIMPL/DUF541"/>
</dbReference>
<dbReference type="PANTHER" id="PTHR34387">
    <property type="entry name" value="SLR1258 PROTEIN"/>
    <property type="match status" value="1"/>
</dbReference>
<reference evidence="2" key="1">
    <citation type="submission" date="2017-04" db="EMBL/GenBank/DDBJ databases">
        <authorList>
            <person name="Varghese N."/>
            <person name="Submissions S."/>
        </authorList>
    </citation>
    <scope>NUCLEOTIDE SEQUENCE [LARGE SCALE GENOMIC DNA]</scope>
    <source>
        <strain evidence="2">VDS</strain>
    </source>
</reference>
<dbReference type="RefSeq" id="WP_085550521.1">
    <property type="nucleotide sequence ID" value="NZ_FXAR01000011.1"/>
</dbReference>
<evidence type="ECO:0000313" key="1">
    <source>
        <dbReference type="EMBL" id="SMG38894.1"/>
    </source>
</evidence>
<dbReference type="AlphaFoldDB" id="A0A1X7KCN0"/>
<sequence>MSIRCTGTAAGEFPADTAVLRVQASGRDADPGRAYRTRREARDVALGVIADTTVEVRAEHVRENTWDDVTHAIWECELVATGTYAGLQEILSRLAAVPSVEVTGPDWRLSAVARQAAREGLLAEAVRVARREAEVMIGALGGTLGPVRAIHSGQDHRGVHEPRMMAADGQRPPRSLDMTMEPQLLELSESVTVEFGIA</sequence>
<gene>
    <name evidence="1" type="ORF">SAMN06295981_2461</name>
</gene>
<evidence type="ECO:0000313" key="2">
    <source>
        <dbReference type="Proteomes" id="UP000193309"/>
    </source>
</evidence>
<dbReference type="STRING" id="1610489.SAMN06295981_2461"/>
<accession>A0A1X7KCN0</accession>
<evidence type="ECO:0008006" key="3">
    <source>
        <dbReference type="Google" id="ProtNLM"/>
    </source>
</evidence>
<proteinExistence type="predicted"/>
<dbReference type="Gene3D" id="3.30.110.170">
    <property type="entry name" value="Protein of unknown function (DUF541), domain 1"/>
    <property type="match status" value="1"/>
</dbReference>
<dbReference type="PANTHER" id="PTHR34387:SF2">
    <property type="entry name" value="SLR1258 PROTEIN"/>
    <property type="match status" value="1"/>
</dbReference>
<dbReference type="Proteomes" id="UP000193309">
    <property type="component" value="Unassembled WGS sequence"/>
</dbReference>
<dbReference type="InterPro" id="IPR052022">
    <property type="entry name" value="26kDa_periplasmic_antigen"/>
</dbReference>
<name>A0A1X7KCN0_9CORY</name>
<organism evidence="1 2">
    <name type="scientific">Corynebacterium pollutisoli</name>
    <dbReference type="NCBI Taxonomy" id="1610489"/>
    <lineage>
        <taxon>Bacteria</taxon>
        <taxon>Bacillati</taxon>
        <taxon>Actinomycetota</taxon>
        <taxon>Actinomycetes</taxon>
        <taxon>Mycobacteriales</taxon>
        <taxon>Corynebacteriaceae</taxon>
        <taxon>Corynebacterium</taxon>
    </lineage>
</organism>
<dbReference type="OrthoDB" id="4407792at2"/>
<dbReference type="Pfam" id="PF04402">
    <property type="entry name" value="SIMPL"/>
    <property type="match status" value="1"/>
</dbReference>